<proteinExistence type="inferred from homology"/>
<evidence type="ECO:0000313" key="3">
    <source>
        <dbReference type="Proteomes" id="UP000009071"/>
    </source>
</evidence>
<dbReference type="HOGENOM" id="CLU_1459087_0_0_7"/>
<name>C4XM14_SOLM1</name>
<reference evidence="2 3" key="1">
    <citation type="journal article" date="2009" name="Genome Res.">
        <title>Whole genome sequence of Desulfovibrio magneticus strain RS-1 revealed common gene clusters in magnetotactic bacteria.</title>
        <authorList>
            <person name="Nakazawa H."/>
            <person name="Arakaki A."/>
            <person name="Narita-Yamada S."/>
            <person name="Yashiro I."/>
            <person name="Jinno K."/>
            <person name="Aoki N."/>
            <person name="Tsuruyama A."/>
            <person name="Okamura Y."/>
            <person name="Tanikawa S."/>
            <person name="Fujita N."/>
            <person name="Takeyama H."/>
            <person name="Matsunaga T."/>
        </authorList>
    </citation>
    <scope>NUCLEOTIDE SEQUENCE [LARGE SCALE GENOMIC DNA]</scope>
    <source>
        <strain evidence="3">ATCC 700980 / DSM 13731 / RS-1</strain>
    </source>
</reference>
<organism evidence="2 3">
    <name type="scientific">Solidesulfovibrio magneticus (strain ATCC 700980 / DSM 13731 / RS-1)</name>
    <name type="common">Desulfovibrio magneticus</name>
    <dbReference type="NCBI Taxonomy" id="573370"/>
    <lineage>
        <taxon>Bacteria</taxon>
        <taxon>Pseudomonadati</taxon>
        <taxon>Thermodesulfobacteriota</taxon>
        <taxon>Desulfovibrionia</taxon>
        <taxon>Desulfovibrionales</taxon>
        <taxon>Desulfovibrionaceae</taxon>
        <taxon>Solidesulfovibrio</taxon>
    </lineage>
</organism>
<dbReference type="eggNOG" id="ENOG50318II">
    <property type="taxonomic scope" value="Bacteria"/>
</dbReference>
<dbReference type="RefSeq" id="WP_015862284.1">
    <property type="nucleotide sequence ID" value="NC_012796.1"/>
</dbReference>
<dbReference type="InterPro" id="IPR008807">
    <property type="entry name" value="ROS_MUCR"/>
</dbReference>
<dbReference type="GO" id="GO:0003677">
    <property type="term" value="F:DNA binding"/>
    <property type="evidence" value="ECO:0007669"/>
    <property type="project" value="InterPro"/>
</dbReference>
<accession>C4XM14</accession>
<gene>
    <name evidence="2" type="ordered locus">DMR_36510</name>
</gene>
<sequence>MVDKEMWSEAVNLAKDQLRHGKIHFSDLETVAKSIYEKLDSLRSGPVIDITAEPMKQIEAPRHEKTRKCVKCALCGAEFKTLTKKHLATHGLTREEYMKKFDVSKKDMSVKVARKTTSGEDNPLKQMQMIMKDFGIARGEVKKFVMDKGFDGLKGLAAAAKEKGVGIIEMLGGAPAAPAKEEKKK</sequence>
<dbReference type="Proteomes" id="UP000009071">
    <property type="component" value="Chromosome"/>
</dbReference>
<dbReference type="Pfam" id="PF05443">
    <property type="entry name" value="ROS_MUCR"/>
    <property type="match status" value="1"/>
</dbReference>
<evidence type="ECO:0008006" key="4">
    <source>
        <dbReference type="Google" id="ProtNLM"/>
    </source>
</evidence>
<protein>
    <recommendedName>
        <fullName evidence="4">Transcriptional regulator</fullName>
    </recommendedName>
</protein>
<dbReference type="GO" id="GO:0006355">
    <property type="term" value="P:regulation of DNA-templated transcription"/>
    <property type="evidence" value="ECO:0007669"/>
    <property type="project" value="InterPro"/>
</dbReference>
<dbReference type="InterPro" id="IPR041920">
    <property type="entry name" value="ROS/MUCR_sf"/>
</dbReference>
<dbReference type="OrthoDB" id="5456893at2"/>
<dbReference type="Gene3D" id="1.10.10.1550">
    <property type="entry name" value="ROS/MUCR transcriptional regulator protein"/>
    <property type="match status" value="1"/>
</dbReference>
<dbReference type="EMBL" id="AP010904">
    <property type="protein sequence ID" value="BAH77142.1"/>
    <property type="molecule type" value="Genomic_DNA"/>
</dbReference>
<dbReference type="AlphaFoldDB" id="C4XM14"/>
<keyword evidence="3" id="KW-1185">Reference proteome</keyword>
<evidence type="ECO:0000313" key="2">
    <source>
        <dbReference type="EMBL" id="BAH77142.1"/>
    </source>
</evidence>
<comment type="similarity">
    <text evidence="1">Belongs to the ros/MucR family.</text>
</comment>
<dbReference type="KEGG" id="dma:DMR_36510"/>
<dbReference type="GO" id="GO:0008270">
    <property type="term" value="F:zinc ion binding"/>
    <property type="evidence" value="ECO:0007669"/>
    <property type="project" value="InterPro"/>
</dbReference>
<evidence type="ECO:0000256" key="1">
    <source>
        <dbReference type="ARBA" id="ARBA00007031"/>
    </source>
</evidence>